<keyword evidence="1" id="KW-1185">Reference proteome</keyword>
<reference evidence="2" key="2">
    <citation type="submission" date="2023-11" db="UniProtKB">
        <authorList>
            <consortium name="WormBaseParasite"/>
        </authorList>
    </citation>
    <scope>IDENTIFICATION</scope>
</reference>
<dbReference type="WBParaSite" id="SRDH1_95890.1">
    <property type="protein sequence ID" value="SRDH1_95890.1"/>
    <property type="gene ID" value="SRDH1_95890"/>
</dbReference>
<evidence type="ECO:0000313" key="2">
    <source>
        <dbReference type="WBParaSite" id="SRDH1_95890.1"/>
    </source>
</evidence>
<evidence type="ECO:0000313" key="1">
    <source>
        <dbReference type="Proteomes" id="UP000050792"/>
    </source>
</evidence>
<accession>A0AA85GGM9</accession>
<name>A0AA85GGM9_9TREM</name>
<dbReference type="Proteomes" id="UP000050792">
    <property type="component" value="Unassembled WGS sequence"/>
</dbReference>
<reference evidence="1" key="1">
    <citation type="submission" date="2022-06" db="EMBL/GenBank/DDBJ databases">
        <authorList>
            <person name="Berger JAMES D."/>
            <person name="Berger JAMES D."/>
        </authorList>
    </citation>
    <scope>NUCLEOTIDE SEQUENCE [LARGE SCALE GENOMIC DNA]</scope>
</reference>
<protein>
    <submittedName>
        <fullName evidence="2">Uncharacterized protein</fullName>
    </submittedName>
</protein>
<proteinExistence type="predicted"/>
<sequence>MVQPAGHIFNLLAMMMENPRSNTLRVTQEQTEALAFEWKPITHNSLKYVYLIQPTSYFQQTVEYIYTGDIGKLPTIGKPCEATHYEARGYYSWGLAFSSLFITYAIEYERVPRIENVRIQKHSDSSSRVTWGREKSPCESDTTIIFRGHSTHTLEMFVIPRNEVEYYVDHAKLKEKRAEVFILSNKHGDRFSLPTIDELLDKKVNEERSTIQTESASVTVGIKEDTATLNTNELPDKKMKEERPTIRTESINVTVGIKEDATTLNTYSIACLSVTAEILCTLLVSTSHPQHQVFYIHQFSKILVLQISLYQYWLW</sequence>
<organism evidence="1 2">
    <name type="scientific">Schistosoma rodhaini</name>
    <dbReference type="NCBI Taxonomy" id="6188"/>
    <lineage>
        <taxon>Eukaryota</taxon>
        <taxon>Metazoa</taxon>
        <taxon>Spiralia</taxon>
        <taxon>Lophotrochozoa</taxon>
        <taxon>Platyhelminthes</taxon>
        <taxon>Trematoda</taxon>
        <taxon>Digenea</taxon>
        <taxon>Strigeidida</taxon>
        <taxon>Schistosomatoidea</taxon>
        <taxon>Schistosomatidae</taxon>
        <taxon>Schistosoma</taxon>
    </lineage>
</organism>
<dbReference type="AlphaFoldDB" id="A0AA85GGM9"/>